<dbReference type="InterPro" id="IPR050553">
    <property type="entry name" value="Thioredoxin_ResA/DsbE_sf"/>
</dbReference>
<dbReference type="Proteomes" id="UP000294614">
    <property type="component" value="Unassembled WGS sequence"/>
</dbReference>
<name>A0A4R1K803_9BACT</name>
<dbReference type="PANTHER" id="PTHR42852">
    <property type="entry name" value="THIOL:DISULFIDE INTERCHANGE PROTEIN DSBE"/>
    <property type="match status" value="1"/>
</dbReference>
<evidence type="ECO:0000256" key="3">
    <source>
        <dbReference type="ARBA" id="ARBA00023284"/>
    </source>
</evidence>
<accession>A0A4R1K803</accession>
<keyword evidence="3" id="KW-0676">Redox-active center</keyword>
<dbReference type="GO" id="GO:0030313">
    <property type="term" value="C:cell envelope"/>
    <property type="evidence" value="ECO:0007669"/>
    <property type="project" value="UniProtKB-SubCell"/>
</dbReference>
<dbReference type="GO" id="GO:0016491">
    <property type="term" value="F:oxidoreductase activity"/>
    <property type="evidence" value="ECO:0007669"/>
    <property type="project" value="InterPro"/>
</dbReference>
<evidence type="ECO:0000256" key="4">
    <source>
        <dbReference type="SAM" id="SignalP"/>
    </source>
</evidence>
<evidence type="ECO:0000256" key="2">
    <source>
        <dbReference type="ARBA" id="ARBA00022748"/>
    </source>
</evidence>
<comment type="subcellular location">
    <subcellularLocation>
        <location evidence="1">Cell envelope</location>
    </subcellularLocation>
</comment>
<evidence type="ECO:0000256" key="1">
    <source>
        <dbReference type="ARBA" id="ARBA00004196"/>
    </source>
</evidence>
<dbReference type="Pfam" id="PF08534">
    <property type="entry name" value="Redoxin"/>
    <property type="match status" value="1"/>
</dbReference>
<dbReference type="PROSITE" id="PS51352">
    <property type="entry name" value="THIOREDOXIN_2"/>
    <property type="match status" value="1"/>
</dbReference>
<comment type="caution">
    <text evidence="6">The sequence shown here is derived from an EMBL/GenBank/DDBJ whole genome shotgun (WGS) entry which is preliminary data.</text>
</comment>
<dbReference type="InterPro" id="IPR036249">
    <property type="entry name" value="Thioredoxin-like_sf"/>
</dbReference>
<dbReference type="SUPFAM" id="SSF52833">
    <property type="entry name" value="Thioredoxin-like"/>
    <property type="match status" value="1"/>
</dbReference>
<keyword evidence="7" id="KW-1185">Reference proteome</keyword>
<organism evidence="6 7">
    <name type="scientific">Seleniivibrio woodruffii</name>
    <dbReference type="NCBI Taxonomy" id="1078050"/>
    <lineage>
        <taxon>Bacteria</taxon>
        <taxon>Pseudomonadati</taxon>
        <taxon>Deferribacterota</taxon>
        <taxon>Deferribacteres</taxon>
        <taxon>Deferribacterales</taxon>
        <taxon>Geovibrionaceae</taxon>
        <taxon>Seleniivibrio</taxon>
    </lineage>
</organism>
<feature type="signal peptide" evidence="4">
    <location>
        <begin position="1"/>
        <end position="19"/>
    </location>
</feature>
<evidence type="ECO:0000259" key="5">
    <source>
        <dbReference type="PROSITE" id="PS51352"/>
    </source>
</evidence>
<sequence>MRKFIIITAVLLLPFGLFAGQLKTAETADIIKAAKSFKGKTVVVFWAPWCPHCMRELRMLRNSPDFIRKNNIQVIGITKQNDEKNAESAIKEERFPFRFYTGSQALHKDMMKIDAVPFTRVYNSKGEVLDEEYGSQTLEDIELMVN</sequence>
<dbReference type="OrthoDB" id="9796554at2"/>
<keyword evidence="2" id="KW-0201">Cytochrome c-type biogenesis</keyword>
<protein>
    <submittedName>
        <fullName evidence="6">Redoxin</fullName>
    </submittedName>
</protein>
<proteinExistence type="predicted"/>
<dbReference type="RefSeq" id="WP_132873112.1">
    <property type="nucleotide sequence ID" value="NZ_JAJUHT010000007.1"/>
</dbReference>
<feature type="chain" id="PRO_5020306287" evidence="4">
    <location>
        <begin position="20"/>
        <end position="146"/>
    </location>
</feature>
<dbReference type="InterPro" id="IPR013740">
    <property type="entry name" value="Redoxin"/>
</dbReference>
<dbReference type="GO" id="GO:0017004">
    <property type="term" value="P:cytochrome complex assembly"/>
    <property type="evidence" value="ECO:0007669"/>
    <property type="project" value="UniProtKB-KW"/>
</dbReference>
<dbReference type="PROSITE" id="PS00194">
    <property type="entry name" value="THIOREDOXIN_1"/>
    <property type="match status" value="1"/>
</dbReference>
<dbReference type="AlphaFoldDB" id="A0A4R1K803"/>
<keyword evidence="4" id="KW-0732">Signal</keyword>
<gene>
    <name evidence="6" type="ORF">C8D98_1295</name>
</gene>
<dbReference type="InterPro" id="IPR013766">
    <property type="entry name" value="Thioredoxin_domain"/>
</dbReference>
<evidence type="ECO:0000313" key="6">
    <source>
        <dbReference type="EMBL" id="TCK60422.1"/>
    </source>
</evidence>
<dbReference type="CDD" id="cd02966">
    <property type="entry name" value="TlpA_like_family"/>
    <property type="match status" value="1"/>
</dbReference>
<feature type="domain" description="Thioredoxin" evidence="5">
    <location>
        <begin position="17"/>
        <end position="146"/>
    </location>
</feature>
<dbReference type="EMBL" id="SMGG01000004">
    <property type="protein sequence ID" value="TCK60422.1"/>
    <property type="molecule type" value="Genomic_DNA"/>
</dbReference>
<evidence type="ECO:0000313" key="7">
    <source>
        <dbReference type="Proteomes" id="UP000294614"/>
    </source>
</evidence>
<dbReference type="PANTHER" id="PTHR42852:SF13">
    <property type="entry name" value="PROTEIN DIPZ"/>
    <property type="match status" value="1"/>
</dbReference>
<dbReference type="Gene3D" id="3.40.30.10">
    <property type="entry name" value="Glutaredoxin"/>
    <property type="match status" value="1"/>
</dbReference>
<dbReference type="InterPro" id="IPR017937">
    <property type="entry name" value="Thioredoxin_CS"/>
</dbReference>
<reference evidence="6 7" key="1">
    <citation type="submission" date="2019-03" db="EMBL/GenBank/DDBJ databases">
        <title>Genomic Encyclopedia of Type Strains, Phase IV (KMG-IV): sequencing the most valuable type-strain genomes for metagenomic binning, comparative biology and taxonomic classification.</title>
        <authorList>
            <person name="Goeker M."/>
        </authorList>
    </citation>
    <scope>NUCLEOTIDE SEQUENCE [LARGE SCALE GENOMIC DNA]</scope>
    <source>
        <strain evidence="6 7">DSM 24984</strain>
    </source>
</reference>